<feature type="region of interest" description="Disordered" evidence="1">
    <location>
        <begin position="54"/>
        <end position="116"/>
    </location>
</feature>
<dbReference type="OrthoDB" id="9884289at2759"/>
<dbReference type="InterPro" id="IPR007455">
    <property type="entry name" value="Serglycin"/>
</dbReference>
<keyword evidence="4" id="KW-1185">Reference proteome</keyword>
<name>A0A9Q1FSD4_SYNKA</name>
<accession>A0A9Q1FSD4</accession>
<feature type="signal peptide" evidence="2">
    <location>
        <begin position="1"/>
        <end position="22"/>
    </location>
</feature>
<dbReference type="EMBL" id="JAINUF010000004">
    <property type="protein sequence ID" value="KAJ8364981.1"/>
    <property type="molecule type" value="Genomic_DNA"/>
</dbReference>
<sequence length="141" mass="15603">MRILLNISLTLALLTLLGNTQGAPTKGRYMWVKCRPDSRNANCLTEKGPWIDLPKPNHLPSAANKITKDQSDDGSGTGQPFTETGSGDQWEKDGSDLGVFQPEDVSTDLDVSPEHDYSDFVFPQKVNLPFNQELQEESLIL</sequence>
<evidence type="ECO:0000256" key="1">
    <source>
        <dbReference type="SAM" id="MobiDB-lite"/>
    </source>
</evidence>
<feature type="compositionally biased region" description="Polar residues" evidence="1">
    <location>
        <begin position="78"/>
        <end position="87"/>
    </location>
</feature>
<feature type="chain" id="PRO_5040480132" description="Serglycin" evidence="2">
    <location>
        <begin position="23"/>
        <end position="141"/>
    </location>
</feature>
<evidence type="ECO:0008006" key="5">
    <source>
        <dbReference type="Google" id="ProtNLM"/>
    </source>
</evidence>
<proteinExistence type="predicted"/>
<comment type="caution">
    <text evidence="3">The sequence shown here is derived from an EMBL/GenBank/DDBJ whole genome shotgun (WGS) entry which is preliminary data.</text>
</comment>
<organism evidence="3 4">
    <name type="scientific">Synaphobranchus kaupii</name>
    <name type="common">Kaup's arrowtooth eel</name>
    <dbReference type="NCBI Taxonomy" id="118154"/>
    <lineage>
        <taxon>Eukaryota</taxon>
        <taxon>Metazoa</taxon>
        <taxon>Chordata</taxon>
        <taxon>Craniata</taxon>
        <taxon>Vertebrata</taxon>
        <taxon>Euteleostomi</taxon>
        <taxon>Actinopterygii</taxon>
        <taxon>Neopterygii</taxon>
        <taxon>Teleostei</taxon>
        <taxon>Anguilliformes</taxon>
        <taxon>Synaphobranchidae</taxon>
        <taxon>Synaphobranchus</taxon>
    </lineage>
</organism>
<gene>
    <name evidence="3" type="ORF">SKAU_G00138120</name>
</gene>
<reference evidence="3" key="1">
    <citation type="journal article" date="2023" name="Science">
        <title>Genome structures resolve the early diversification of teleost fishes.</title>
        <authorList>
            <person name="Parey E."/>
            <person name="Louis A."/>
            <person name="Montfort J."/>
            <person name="Bouchez O."/>
            <person name="Roques C."/>
            <person name="Iampietro C."/>
            <person name="Lluch J."/>
            <person name="Castinel A."/>
            <person name="Donnadieu C."/>
            <person name="Desvignes T."/>
            <person name="Floi Bucao C."/>
            <person name="Jouanno E."/>
            <person name="Wen M."/>
            <person name="Mejri S."/>
            <person name="Dirks R."/>
            <person name="Jansen H."/>
            <person name="Henkel C."/>
            <person name="Chen W.J."/>
            <person name="Zahm M."/>
            <person name="Cabau C."/>
            <person name="Klopp C."/>
            <person name="Thompson A.W."/>
            <person name="Robinson-Rechavi M."/>
            <person name="Braasch I."/>
            <person name="Lecointre G."/>
            <person name="Bobe J."/>
            <person name="Postlethwait J.H."/>
            <person name="Berthelot C."/>
            <person name="Roest Crollius H."/>
            <person name="Guiguen Y."/>
        </authorList>
    </citation>
    <scope>NUCLEOTIDE SEQUENCE</scope>
    <source>
        <strain evidence="3">WJC10195</strain>
    </source>
</reference>
<keyword evidence="2" id="KW-0732">Signal</keyword>
<dbReference type="Pfam" id="PF04360">
    <property type="entry name" value="Serglycin"/>
    <property type="match status" value="1"/>
</dbReference>
<dbReference type="Proteomes" id="UP001152622">
    <property type="component" value="Chromosome 4"/>
</dbReference>
<dbReference type="AlphaFoldDB" id="A0A9Q1FSD4"/>
<evidence type="ECO:0000313" key="4">
    <source>
        <dbReference type="Proteomes" id="UP001152622"/>
    </source>
</evidence>
<evidence type="ECO:0000313" key="3">
    <source>
        <dbReference type="EMBL" id="KAJ8364981.1"/>
    </source>
</evidence>
<protein>
    <recommendedName>
        <fullName evidence="5">Serglycin</fullName>
    </recommendedName>
</protein>
<evidence type="ECO:0000256" key="2">
    <source>
        <dbReference type="SAM" id="SignalP"/>
    </source>
</evidence>